<organism evidence="3 4">
    <name type="scientific">Pristionchus mayeri</name>
    <dbReference type="NCBI Taxonomy" id="1317129"/>
    <lineage>
        <taxon>Eukaryota</taxon>
        <taxon>Metazoa</taxon>
        <taxon>Ecdysozoa</taxon>
        <taxon>Nematoda</taxon>
        <taxon>Chromadorea</taxon>
        <taxon>Rhabditida</taxon>
        <taxon>Rhabditina</taxon>
        <taxon>Diplogasteromorpha</taxon>
        <taxon>Diplogasteroidea</taxon>
        <taxon>Neodiplogasteridae</taxon>
        <taxon>Pristionchus</taxon>
    </lineage>
</organism>
<dbReference type="GO" id="GO:0006629">
    <property type="term" value="P:lipid metabolic process"/>
    <property type="evidence" value="ECO:0007669"/>
    <property type="project" value="InterPro"/>
</dbReference>
<dbReference type="Pfam" id="PF04083">
    <property type="entry name" value="Abhydro_lipase"/>
    <property type="match status" value="1"/>
</dbReference>
<proteinExistence type="predicted"/>
<dbReference type="EMBL" id="BTRK01000005">
    <property type="protein sequence ID" value="GMR51197.1"/>
    <property type="molecule type" value="Genomic_DNA"/>
</dbReference>
<gene>
    <name evidence="3" type="ORF">PMAYCL1PPCAC_21392</name>
</gene>
<sequence length="324" mass="36333">MLLPVLLRLLTLADSEHVDDPELFMTAPEMIRYWGYPAEEHSATTADGYVLGLHRIPNGLSGVNPACRPVVFMQHGLLSDTTSWIANLPDQSAAFVFADAGFDVWMGNVRGNTYSKKHLNLISDDEKFWEFSWDEMQQYDLGAMIDYVLAETGQSSLHYIGHSQGTIMMFSKLSLDPAFAPKIKKFFALAPVGSVAHIKGFFHDIADRLTDDMELYYELFGSREFGANSEIIDLLAQWLCGGSEKGEDLCDNVMFDLVGPSDQFNKTRTEVYVAHNPAGTSTQNFIHWAQMIEQDTVSRYDYGTAKKNYQHTSFGKLHLGTARG</sequence>
<accession>A0AAN5CV73</accession>
<evidence type="ECO:0000313" key="4">
    <source>
        <dbReference type="Proteomes" id="UP001328107"/>
    </source>
</evidence>
<dbReference type="Proteomes" id="UP001328107">
    <property type="component" value="Unassembled WGS sequence"/>
</dbReference>
<keyword evidence="4" id="KW-1185">Reference proteome</keyword>
<comment type="caution">
    <text evidence="3">The sequence shown here is derived from an EMBL/GenBank/DDBJ whole genome shotgun (WGS) entry which is preliminary data.</text>
</comment>
<keyword evidence="1" id="KW-0732">Signal</keyword>
<name>A0AAN5CV73_9BILA</name>
<evidence type="ECO:0000313" key="3">
    <source>
        <dbReference type="EMBL" id="GMR51197.1"/>
    </source>
</evidence>
<dbReference type="InterPro" id="IPR029058">
    <property type="entry name" value="AB_hydrolase_fold"/>
</dbReference>
<dbReference type="Gene3D" id="3.40.50.1820">
    <property type="entry name" value="alpha/beta hydrolase"/>
    <property type="match status" value="1"/>
</dbReference>
<feature type="chain" id="PRO_5042962586" description="Partial AB-hydrolase lipase domain-containing protein" evidence="1">
    <location>
        <begin position="16"/>
        <end position="324"/>
    </location>
</feature>
<feature type="signal peptide" evidence="1">
    <location>
        <begin position="1"/>
        <end position="15"/>
    </location>
</feature>
<dbReference type="PANTHER" id="PTHR11005">
    <property type="entry name" value="LYSOSOMAL ACID LIPASE-RELATED"/>
    <property type="match status" value="1"/>
</dbReference>
<dbReference type="FunFam" id="3.40.50.1820:FF:000179">
    <property type="entry name" value="Lipase"/>
    <property type="match status" value="1"/>
</dbReference>
<evidence type="ECO:0000256" key="1">
    <source>
        <dbReference type="SAM" id="SignalP"/>
    </source>
</evidence>
<dbReference type="AlphaFoldDB" id="A0AAN5CV73"/>
<protein>
    <recommendedName>
        <fullName evidence="2">Partial AB-hydrolase lipase domain-containing protein</fullName>
    </recommendedName>
</protein>
<evidence type="ECO:0000259" key="2">
    <source>
        <dbReference type="Pfam" id="PF04083"/>
    </source>
</evidence>
<dbReference type="SUPFAM" id="SSF53474">
    <property type="entry name" value="alpha/beta-Hydrolases"/>
    <property type="match status" value="1"/>
</dbReference>
<feature type="domain" description="Partial AB-hydrolase lipase" evidence="2">
    <location>
        <begin position="28"/>
        <end position="88"/>
    </location>
</feature>
<dbReference type="InterPro" id="IPR006693">
    <property type="entry name" value="AB_hydrolase_lipase"/>
</dbReference>
<reference evidence="4" key="1">
    <citation type="submission" date="2022-10" db="EMBL/GenBank/DDBJ databases">
        <title>Genome assembly of Pristionchus species.</title>
        <authorList>
            <person name="Yoshida K."/>
            <person name="Sommer R.J."/>
        </authorList>
    </citation>
    <scope>NUCLEOTIDE SEQUENCE [LARGE SCALE GENOMIC DNA]</scope>
    <source>
        <strain evidence="4">RS5460</strain>
    </source>
</reference>